<dbReference type="AlphaFoldDB" id="A0AAN7PJD1"/>
<feature type="domain" description="Azaphilone pigments biosynthesis cluster protein L N-terminal" evidence="2">
    <location>
        <begin position="7"/>
        <end position="128"/>
    </location>
</feature>
<dbReference type="Proteomes" id="UP001309876">
    <property type="component" value="Unassembled WGS sequence"/>
</dbReference>
<evidence type="ECO:0000313" key="4">
    <source>
        <dbReference type="Proteomes" id="UP001309876"/>
    </source>
</evidence>
<proteinExistence type="predicted"/>
<evidence type="ECO:0000256" key="1">
    <source>
        <dbReference type="SAM" id="Coils"/>
    </source>
</evidence>
<protein>
    <recommendedName>
        <fullName evidence="2">Azaphilone pigments biosynthesis cluster protein L N-terminal domain-containing protein</fullName>
    </recommendedName>
</protein>
<comment type="caution">
    <text evidence="3">The sequence shown here is derived from an EMBL/GenBank/DDBJ whole genome shotgun (WGS) entry which is preliminary data.</text>
</comment>
<reference evidence="3 4" key="1">
    <citation type="submission" date="2023-08" db="EMBL/GenBank/DDBJ databases">
        <title>Black Yeasts Isolated from many extreme environments.</title>
        <authorList>
            <person name="Coleine C."/>
            <person name="Stajich J.E."/>
            <person name="Selbmann L."/>
        </authorList>
    </citation>
    <scope>NUCLEOTIDE SEQUENCE [LARGE SCALE GENOMIC DNA]</scope>
    <source>
        <strain evidence="3 4">CCFEE 5910</strain>
    </source>
</reference>
<dbReference type="Pfam" id="PF17111">
    <property type="entry name" value="PigL_N"/>
    <property type="match status" value="1"/>
</dbReference>
<name>A0AAN7PJD1_9EURO</name>
<feature type="coiled-coil region" evidence="1">
    <location>
        <begin position="23"/>
        <end position="50"/>
    </location>
</feature>
<organism evidence="3 4">
    <name type="scientific">Lithohypha guttulata</name>
    <dbReference type="NCBI Taxonomy" id="1690604"/>
    <lineage>
        <taxon>Eukaryota</taxon>
        <taxon>Fungi</taxon>
        <taxon>Dikarya</taxon>
        <taxon>Ascomycota</taxon>
        <taxon>Pezizomycotina</taxon>
        <taxon>Eurotiomycetes</taxon>
        <taxon>Chaetothyriomycetidae</taxon>
        <taxon>Chaetothyriales</taxon>
        <taxon>Trichomeriaceae</taxon>
        <taxon>Lithohypha</taxon>
    </lineage>
</organism>
<feature type="non-terminal residue" evidence="3">
    <location>
        <position position="1"/>
    </location>
</feature>
<gene>
    <name evidence="3" type="ORF">LTR05_008827</name>
</gene>
<keyword evidence="1" id="KW-0175">Coiled coil</keyword>
<sequence>IHQSAIALAADTFIVVLKVLDDLKKFDKTIQEVIEEVQTLEELNDSVRKTALHDTALLAKIEPHLERCAKTCEEFMVLIKKCNAHCTEHRNSARDVIRWKYNADDISAFKTSPNSVKLTIEMVLTTASASVFC</sequence>
<dbReference type="EMBL" id="JAVRRJ010000027">
    <property type="protein sequence ID" value="KAK5080002.1"/>
    <property type="molecule type" value="Genomic_DNA"/>
</dbReference>
<accession>A0AAN7PJD1</accession>
<dbReference type="InterPro" id="IPR031348">
    <property type="entry name" value="PigL_N"/>
</dbReference>
<evidence type="ECO:0000313" key="3">
    <source>
        <dbReference type="EMBL" id="KAK5080002.1"/>
    </source>
</evidence>
<keyword evidence="4" id="KW-1185">Reference proteome</keyword>
<evidence type="ECO:0000259" key="2">
    <source>
        <dbReference type="Pfam" id="PF17111"/>
    </source>
</evidence>